<keyword evidence="3" id="KW-0456">Lyase</keyword>
<dbReference type="EMBL" id="JACHHP010000007">
    <property type="protein sequence ID" value="MBB5209602.1"/>
    <property type="molecule type" value="Genomic_DNA"/>
</dbReference>
<dbReference type="RefSeq" id="WP_183962141.1">
    <property type="nucleotide sequence ID" value="NZ_JACHHP010000007.1"/>
</dbReference>
<feature type="signal peptide" evidence="1">
    <location>
        <begin position="1"/>
        <end position="22"/>
    </location>
</feature>
<name>A0A7W8G0K8_9GAMM</name>
<dbReference type="SUPFAM" id="SSF63825">
    <property type="entry name" value="YWTD domain"/>
    <property type="match status" value="1"/>
</dbReference>
<feature type="domain" description="DUF6923" evidence="2">
    <location>
        <begin position="77"/>
        <end position="199"/>
    </location>
</feature>
<evidence type="ECO:0000256" key="1">
    <source>
        <dbReference type="SAM" id="SignalP"/>
    </source>
</evidence>
<organism evidence="3 4">
    <name type="scientific">Chiayiivirga flava</name>
    <dbReference type="NCBI Taxonomy" id="659595"/>
    <lineage>
        <taxon>Bacteria</taxon>
        <taxon>Pseudomonadati</taxon>
        <taxon>Pseudomonadota</taxon>
        <taxon>Gammaproteobacteria</taxon>
        <taxon>Lysobacterales</taxon>
        <taxon>Lysobacteraceae</taxon>
        <taxon>Chiayiivirga</taxon>
    </lineage>
</organism>
<keyword evidence="1" id="KW-0732">Signal</keyword>
<reference evidence="3 4" key="1">
    <citation type="submission" date="2020-08" db="EMBL/GenBank/DDBJ databases">
        <title>Genomic Encyclopedia of Type Strains, Phase IV (KMG-IV): sequencing the most valuable type-strain genomes for metagenomic binning, comparative biology and taxonomic classification.</title>
        <authorList>
            <person name="Goeker M."/>
        </authorList>
    </citation>
    <scope>NUCLEOTIDE SEQUENCE [LARGE SCALE GENOMIC DNA]</scope>
    <source>
        <strain evidence="3 4">DSM 24163</strain>
    </source>
</reference>
<protein>
    <submittedName>
        <fullName evidence="3">Streptogramin lyase</fullName>
    </submittedName>
</protein>
<evidence type="ECO:0000313" key="4">
    <source>
        <dbReference type="Proteomes" id="UP000521199"/>
    </source>
</evidence>
<dbReference type="Gene3D" id="2.130.10.10">
    <property type="entry name" value="YVTN repeat-like/Quinoprotein amine dehydrogenase"/>
    <property type="match status" value="1"/>
</dbReference>
<dbReference type="AlphaFoldDB" id="A0A7W8G0K8"/>
<proteinExistence type="predicted"/>
<dbReference type="GO" id="GO:0016829">
    <property type="term" value="F:lyase activity"/>
    <property type="evidence" value="ECO:0007669"/>
    <property type="project" value="UniProtKB-KW"/>
</dbReference>
<keyword evidence="4" id="KW-1185">Reference proteome</keyword>
<dbReference type="Proteomes" id="UP000521199">
    <property type="component" value="Unassembled WGS sequence"/>
</dbReference>
<dbReference type="InterPro" id="IPR015943">
    <property type="entry name" value="WD40/YVTN_repeat-like_dom_sf"/>
</dbReference>
<accession>A0A7W8G0K8</accession>
<evidence type="ECO:0000313" key="3">
    <source>
        <dbReference type="EMBL" id="MBB5209602.1"/>
    </source>
</evidence>
<feature type="chain" id="PRO_5031239389" evidence="1">
    <location>
        <begin position="23"/>
        <end position="308"/>
    </location>
</feature>
<dbReference type="InterPro" id="IPR054215">
    <property type="entry name" value="DUF6923"/>
</dbReference>
<evidence type="ECO:0000259" key="2">
    <source>
        <dbReference type="Pfam" id="PF21959"/>
    </source>
</evidence>
<gene>
    <name evidence="3" type="ORF">HNQ52_003174</name>
</gene>
<sequence>MRPLHGRLLAGLLACVSTAALAEPVGYAVGFDSLYRIDLGTGQATLVGPLGYIDVEGLAISPGGQLFAVADAGAVPPANDQTDFLLRIDPATGTATAVGQMTALAGAGTGTFGELDYGLAFTCSGQLWLSSDTTGQLWEVDPDTAQTRPVGTIGAAISGLAGRGDALYGLSIDGNETLYRISTATAQATAIGPIGLPDRVFDAGLDFDGAGRLWATIDYLTPPTGIPPLRNDIARLDPMTGAVLELRIVNGAGTDIDTVQMEGLAVAAPGGCGPRFLPQPNEIPGPSLPLLLVLGAVLALAGRRALIA</sequence>
<comment type="caution">
    <text evidence="3">The sequence shown here is derived from an EMBL/GenBank/DDBJ whole genome shotgun (WGS) entry which is preliminary data.</text>
</comment>
<dbReference type="Pfam" id="PF21959">
    <property type="entry name" value="DUF6923"/>
    <property type="match status" value="1"/>
</dbReference>